<dbReference type="NCBIfam" id="TIGR01488">
    <property type="entry name" value="HAD-SF-IB"/>
    <property type="match status" value="1"/>
</dbReference>
<protein>
    <submittedName>
        <fullName evidence="2">HAD-superfamily subfamily IB hydrolase, TIGR01490</fullName>
    </submittedName>
</protein>
<dbReference type="AlphaFoldDB" id="A0A1T4WUX0"/>
<accession>A0A1T4WUX0</accession>
<dbReference type="InterPro" id="IPR006385">
    <property type="entry name" value="HAD_hydro_SerB1"/>
</dbReference>
<organism evidence="2 3">
    <name type="scientific">Agreia bicolorata</name>
    <dbReference type="NCBI Taxonomy" id="110935"/>
    <lineage>
        <taxon>Bacteria</taxon>
        <taxon>Bacillati</taxon>
        <taxon>Actinomycetota</taxon>
        <taxon>Actinomycetes</taxon>
        <taxon>Micrococcales</taxon>
        <taxon>Microbacteriaceae</taxon>
        <taxon>Agreia</taxon>
    </lineage>
</organism>
<keyword evidence="2" id="KW-0378">Hydrolase</keyword>
<name>A0A1T4WUX0_9MICO</name>
<dbReference type="Gene3D" id="3.40.50.1000">
    <property type="entry name" value="HAD superfamily/HAD-like"/>
    <property type="match status" value="1"/>
</dbReference>
<dbReference type="InterPro" id="IPR050582">
    <property type="entry name" value="HAD-like_SerB"/>
</dbReference>
<dbReference type="CDD" id="cd02612">
    <property type="entry name" value="HAD_PGPPase"/>
    <property type="match status" value="1"/>
</dbReference>
<evidence type="ECO:0000256" key="1">
    <source>
        <dbReference type="ARBA" id="ARBA00009184"/>
    </source>
</evidence>
<dbReference type="Pfam" id="PF12710">
    <property type="entry name" value="HAD"/>
    <property type="match status" value="1"/>
</dbReference>
<comment type="similarity">
    <text evidence="1">Belongs to the HAD-like hydrolase superfamily. SerB family.</text>
</comment>
<reference evidence="3" key="1">
    <citation type="submission" date="2017-02" db="EMBL/GenBank/DDBJ databases">
        <authorList>
            <person name="Varghese N."/>
            <person name="Submissions S."/>
        </authorList>
    </citation>
    <scope>NUCLEOTIDE SEQUENCE [LARGE SCALE GENOMIC DNA]</scope>
    <source>
        <strain evidence="3">VKM Ac-2052</strain>
    </source>
</reference>
<dbReference type="RefSeq" id="WP_078713088.1">
    <property type="nucleotide sequence ID" value="NZ_FUYG01000001.1"/>
</dbReference>
<dbReference type="Proteomes" id="UP000189735">
    <property type="component" value="Unassembled WGS sequence"/>
</dbReference>
<dbReference type="GO" id="GO:0016787">
    <property type="term" value="F:hydrolase activity"/>
    <property type="evidence" value="ECO:0007669"/>
    <property type="project" value="UniProtKB-KW"/>
</dbReference>
<evidence type="ECO:0000313" key="2">
    <source>
        <dbReference type="EMBL" id="SKA81170.1"/>
    </source>
</evidence>
<dbReference type="InterPro" id="IPR036412">
    <property type="entry name" value="HAD-like_sf"/>
</dbReference>
<proteinExistence type="inferred from homology"/>
<dbReference type="PANTHER" id="PTHR43344:SF15">
    <property type="entry name" value="PHOSPHOSERINE PHOSPHATASE SERB1"/>
    <property type="match status" value="1"/>
</dbReference>
<dbReference type="Gene3D" id="1.20.1440.100">
    <property type="entry name" value="SG protein - dephosphorylation function"/>
    <property type="match status" value="1"/>
</dbReference>
<dbReference type="PANTHER" id="PTHR43344">
    <property type="entry name" value="PHOSPHOSERINE PHOSPHATASE"/>
    <property type="match status" value="1"/>
</dbReference>
<dbReference type="InterPro" id="IPR023214">
    <property type="entry name" value="HAD_sf"/>
</dbReference>
<dbReference type="SUPFAM" id="SSF56784">
    <property type="entry name" value="HAD-like"/>
    <property type="match status" value="1"/>
</dbReference>
<dbReference type="NCBIfam" id="TIGR01490">
    <property type="entry name" value="HAD-SF-IB-hyp1"/>
    <property type="match status" value="1"/>
</dbReference>
<dbReference type="EMBL" id="FUYG01000001">
    <property type="protein sequence ID" value="SKA81170.1"/>
    <property type="molecule type" value="Genomic_DNA"/>
</dbReference>
<sequence length="257" mass="28830">MPNTEIPPVSEHESPAGDRPVIAFFDVDNTLLRGASVWHVAIGAWRRGMLSPRDIWRFFWQQRHFIKVGENMGHLSDIKEKALRLIEGKTQAEIRSLSEDIFDRRISQRLWPETVALTKEHLAMGHQVWIVSATASEVADVFARRLGLTGALGTRFESKDGVYTGVLEGPVMHAQDKADASIALANGLGVDPTECWAYSDSSNDIPLLTFVGHPVVVNPDHALHAHATNHDWPVMRLNPSSIKEARKRVRREARRAR</sequence>
<gene>
    <name evidence="2" type="ORF">SAMN06295879_0291</name>
</gene>
<evidence type="ECO:0000313" key="3">
    <source>
        <dbReference type="Proteomes" id="UP000189735"/>
    </source>
</evidence>